<dbReference type="InterPro" id="IPR051010">
    <property type="entry name" value="BCAA_transport"/>
</dbReference>
<organism evidence="4 5">
    <name type="scientific">Candidatus Wallbacteria bacterium GWC2_49_35</name>
    <dbReference type="NCBI Taxonomy" id="1817813"/>
    <lineage>
        <taxon>Bacteria</taxon>
        <taxon>Candidatus Walliibacteriota</taxon>
    </lineage>
</organism>
<accession>A0A1F7WTE9</accession>
<dbReference type="PANTHER" id="PTHR30483:SF6">
    <property type="entry name" value="PERIPLASMIC BINDING PROTEIN OF ABC TRANSPORTER FOR NATURAL AMINO ACIDS"/>
    <property type="match status" value="1"/>
</dbReference>
<evidence type="ECO:0000313" key="5">
    <source>
        <dbReference type="Proteomes" id="UP000178735"/>
    </source>
</evidence>
<dbReference type="InterPro" id="IPR028082">
    <property type="entry name" value="Peripla_BP_I"/>
</dbReference>
<reference evidence="4 5" key="1">
    <citation type="journal article" date="2016" name="Nat. Commun.">
        <title>Thousands of microbial genomes shed light on interconnected biogeochemical processes in an aquifer system.</title>
        <authorList>
            <person name="Anantharaman K."/>
            <person name="Brown C.T."/>
            <person name="Hug L.A."/>
            <person name="Sharon I."/>
            <person name="Castelle C.J."/>
            <person name="Probst A.J."/>
            <person name="Thomas B.C."/>
            <person name="Singh A."/>
            <person name="Wilkins M.J."/>
            <person name="Karaoz U."/>
            <person name="Brodie E.L."/>
            <person name="Williams K.H."/>
            <person name="Hubbard S.S."/>
            <person name="Banfield J.F."/>
        </authorList>
    </citation>
    <scope>NUCLEOTIDE SEQUENCE [LARGE SCALE GENOMIC DNA]</scope>
</reference>
<comment type="similarity">
    <text evidence="1">Belongs to the leucine-binding protein family.</text>
</comment>
<dbReference type="EMBL" id="MGFH01000099">
    <property type="protein sequence ID" value="OGM05759.1"/>
    <property type="molecule type" value="Genomic_DNA"/>
</dbReference>
<proteinExistence type="inferred from homology"/>
<evidence type="ECO:0000313" key="4">
    <source>
        <dbReference type="EMBL" id="OGM05759.1"/>
    </source>
</evidence>
<feature type="domain" description="Leucine-binding protein" evidence="3">
    <location>
        <begin position="55"/>
        <end position="383"/>
    </location>
</feature>
<dbReference type="Proteomes" id="UP000178735">
    <property type="component" value="Unassembled WGS sequence"/>
</dbReference>
<dbReference type="AlphaFoldDB" id="A0A1F7WTE9"/>
<gene>
    <name evidence="4" type="ORF">A2008_00900</name>
</gene>
<evidence type="ECO:0000256" key="1">
    <source>
        <dbReference type="ARBA" id="ARBA00010062"/>
    </source>
</evidence>
<keyword evidence="2" id="KW-0732">Signal</keyword>
<evidence type="ECO:0000256" key="2">
    <source>
        <dbReference type="ARBA" id="ARBA00022729"/>
    </source>
</evidence>
<dbReference type="InterPro" id="IPR028081">
    <property type="entry name" value="Leu-bd"/>
</dbReference>
<evidence type="ECO:0000259" key="3">
    <source>
        <dbReference type="Pfam" id="PF13458"/>
    </source>
</evidence>
<sequence length="414" mass="45697">MKNKTGPDTNNKFMARGVFWVCRMFLLLAVLSASGCEYEGDMISLRNKKTAASPTINIGVVWPLTSTYKSFVNGVIMASDEINLSGGILGKKLKIYLKDDESSVTKGMVIADEMAADPEISAAVGFCDSYVTIPVSGIYDKAGILMITTSSVDPSYNSFKSPLLFRTTATAVDISCKIAELIDKLGFKNLSICYVTDNYGLSSANAFEDELQKLSISVVDRRSYSSGNAAEFKQITDCWKLLNFDCAVFFGYPSGGPQFIESIRREGILAPIFCGDTMNYPDFIKHVGQYSEGIIVTSLFNPLDISSAKKSKFVSEYKNRFGILPDTHSAQAYDAMKLLAEAIKRAGRAAPPDIAKALRSFKKEEGVVNNYEFDEKGEALNEKLILKIVKDKKFIYLDSTNETDLIKNILIKRK</sequence>
<dbReference type="PANTHER" id="PTHR30483">
    <property type="entry name" value="LEUCINE-SPECIFIC-BINDING PROTEIN"/>
    <property type="match status" value="1"/>
</dbReference>
<comment type="caution">
    <text evidence="4">The sequence shown here is derived from an EMBL/GenBank/DDBJ whole genome shotgun (WGS) entry which is preliminary data.</text>
</comment>
<dbReference type="Gene3D" id="3.40.50.2300">
    <property type="match status" value="2"/>
</dbReference>
<dbReference type="Pfam" id="PF13458">
    <property type="entry name" value="Peripla_BP_6"/>
    <property type="match status" value="1"/>
</dbReference>
<dbReference type="SUPFAM" id="SSF53822">
    <property type="entry name" value="Periplasmic binding protein-like I"/>
    <property type="match status" value="1"/>
</dbReference>
<protein>
    <recommendedName>
        <fullName evidence="3">Leucine-binding protein domain-containing protein</fullName>
    </recommendedName>
</protein>
<name>A0A1F7WTE9_9BACT</name>
<dbReference type="STRING" id="1817813.A2008_00900"/>